<accession>A0A9D4EA28</accession>
<keyword evidence="2" id="KW-1185">Reference proteome</keyword>
<reference evidence="1" key="2">
    <citation type="submission" date="2020-11" db="EMBL/GenBank/DDBJ databases">
        <authorList>
            <person name="McCartney M.A."/>
            <person name="Auch B."/>
            <person name="Kono T."/>
            <person name="Mallez S."/>
            <person name="Becker A."/>
            <person name="Gohl D.M."/>
            <person name="Silverstein K.A.T."/>
            <person name="Koren S."/>
            <person name="Bechman K.B."/>
            <person name="Herman A."/>
            <person name="Abrahante J.E."/>
            <person name="Garbe J."/>
        </authorList>
    </citation>
    <scope>NUCLEOTIDE SEQUENCE</scope>
    <source>
        <strain evidence="1">Duluth1</strain>
        <tissue evidence="1">Whole animal</tissue>
    </source>
</reference>
<organism evidence="1 2">
    <name type="scientific">Dreissena polymorpha</name>
    <name type="common">Zebra mussel</name>
    <name type="synonym">Mytilus polymorpha</name>
    <dbReference type="NCBI Taxonomy" id="45954"/>
    <lineage>
        <taxon>Eukaryota</taxon>
        <taxon>Metazoa</taxon>
        <taxon>Spiralia</taxon>
        <taxon>Lophotrochozoa</taxon>
        <taxon>Mollusca</taxon>
        <taxon>Bivalvia</taxon>
        <taxon>Autobranchia</taxon>
        <taxon>Heteroconchia</taxon>
        <taxon>Euheterodonta</taxon>
        <taxon>Imparidentia</taxon>
        <taxon>Neoheterodontei</taxon>
        <taxon>Myida</taxon>
        <taxon>Dreissenoidea</taxon>
        <taxon>Dreissenidae</taxon>
        <taxon>Dreissena</taxon>
    </lineage>
</organism>
<protein>
    <submittedName>
        <fullName evidence="1">Uncharacterized protein</fullName>
    </submittedName>
</protein>
<sequence>MCVQTIKVTRIIVLPFMCVADDFEEIKQDISSFRYEMLNVLKSREQQLVELNRSLSQFKRSMSTGTMSGLY</sequence>
<evidence type="ECO:0000313" key="1">
    <source>
        <dbReference type="EMBL" id="KAH3776724.1"/>
    </source>
</evidence>
<comment type="caution">
    <text evidence="1">The sequence shown here is derived from an EMBL/GenBank/DDBJ whole genome shotgun (WGS) entry which is preliminary data.</text>
</comment>
<proteinExistence type="predicted"/>
<name>A0A9D4EA28_DREPO</name>
<dbReference type="Proteomes" id="UP000828390">
    <property type="component" value="Unassembled WGS sequence"/>
</dbReference>
<evidence type="ECO:0000313" key="2">
    <source>
        <dbReference type="Proteomes" id="UP000828390"/>
    </source>
</evidence>
<dbReference type="AlphaFoldDB" id="A0A9D4EA28"/>
<gene>
    <name evidence="1" type="ORF">DPMN_178157</name>
</gene>
<dbReference type="EMBL" id="JAIWYP010000009">
    <property type="protein sequence ID" value="KAH3776724.1"/>
    <property type="molecule type" value="Genomic_DNA"/>
</dbReference>
<reference evidence="1" key="1">
    <citation type="journal article" date="2019" name="bioRxiv">
        <title>The Genome of the Zebra Mussel, Dreissena polymorpha: A Resource for Invasive Species Research.</title>
        <authorList>
            <person name="McCartney M.A."/>
            <person name="Auch B."/>
            <person name="Kono T."/>
            <person name="Mallez S."/>
            <person name="Zhang Y."/>
            <person name="Obille A."/>
            <person name="Becker A."/>
            <person name="Abrahante J.E."/>
            <person name="Garbe J."/>
            <person name="Badalamenti J.P."/>
            <person name="Herman A."/>
            <person name="Mangelson H."/>
            <person name="Liachko I."/>
            <person name="Sullivan S."/>
            <person name="Sone E.D."/>
            <person name="Koren S."/>
            <person name="Silverstein K.A.T."/>
            <person name="Beckman K.B."/>
            <person name="Gohl D.M."/>
        </authorList>
    </citation>
    <scope>NUCLEOTIDE SEQUENCE</scope>
    <source>
        <strain evidence="1">Duluth1</strain>
        <tissue evidence="1">Whole animal</tissue>
    </source>
</reference>